<name>A0A3S1BGF7_ELYCH</name>
<protein>
    <submittedName>
        <fullName evidence="2">Uncharacterized protein</fullName>
    </submittedName>
</protein>
<feature type="compositionally biased region" description="Low complexity" evidence="1">
    <location>
        <begin position="1"/>
        <end position="19"/>
    </location>
</feature>
<dbReference type="Proteomes" id="UP000271974">
    <property type="component" value="Unassembled WGS sequence"/>
</dbReference>
<sequence>SGTLSGGSILILGSHSPGGRTVTCSKNSSMPATMSSRRPTSSTNMVERHRPHSWASSRRLAGCSRKNTNLYLVGRLTSDKSPRMRASLSLTRPQRVVFRSSTPATITLATSLPLGIFLRKRSFACLDR</sequence>
<feature type="non-terminal residue" evidence="2">
    <location>
        <position position="1"/>
    </location>
</feature>
<evidence type="ECO:0000256" key="1">
    <source>
        <dbReference type="SAM" id="MobiDB-lite"/>
    </source>
</evidence>
<evidence type="ECO:0000313" key="3">
    <source>
        <dbReference type="Proteomes" id="UP000271974"/>
    </source>
</evidence>
<comment type="caution">
    <text evidence="2">The sequence shown here is derived from an EMBL/GenBank/DDBJ whole genome shotgun (WGS) entry which is preliminary data.</text>
</comment>
<proteinExistence type="predicted"/>
<accession>A0A3S1BGF7</accession>
<dbReference type="EMBL" id="RQTK01000403">
    <property type="protein sequence ID" value="RUS80238.1"/>
    <property type="molecule type" value="Genomic_DNA"/>
</dbReference>
<keyword evidence="3" id="KW-1185">Reference proteome</keyword>
<organism evidence="2 3">
    <name type="scientific">Elysia chlorotica</name>
    <name type="common">Eastern emerald elysia</name>
    <name type="synonym">Sea slug</name>
    <dbReference type="NCBI Taxonomy" id="188477"/>
    <lineage>
        <taxon>Eukaryota</taxon>
        <taxon>Metazoa</taxon>
        <taxon>Spiralia</taxon>
        <taxon>Lophotrochozoa</taxon>
        <taxon>Mollusca</taxon>
        <taxon>Gastropoda</taxon>
        <taxon>Heterobranchia</taxon>
        <taxon>Euthyneura</taxon>
        <taxon>Panpulmonata</taxon>
        <taxon>Sacoglossa</taxon>
        <taxon>Placobranchoidea</taxon>
        <taxon>Plakobranchidae</taxon>
        <taxon>Elysia</taxon>
    </lineage>
</organism>
<gene>
    <name evidence="2" type="ORF">EGW08_012003</name>
</gene>
<feature type="compositionally biased region" description="Polar residues" evidence="1">
    <location>
        <begin position="22"/>
        <end position="45"/>
    </location>
</feature>
<feature type="region of interest" description="Disordered" evidence="1">
    <location>
        <begin position="1"/>
        <end position="58"/>
    </location>
</feature>
<feature type="non-terminal residue" evidence="2">
    <location>
        <position position="128"/>
    </location>
</feature>
<reference evidence="2 3" key="1">
    <citation type="submission" date="2019-01" db="EMBL/GenBank/DDBJ databases">
        <title>A draft genome assembly of the solar-powered sea slug Elysia chlorotica.</title>
        <authorList>
            <person name="Cai H."/>
            <person name="Li Q."/>
            <person name="Fang X."/>
            <person name="Li J."/>
            <person name="Curtis N.E."/>
            <person name="Altenburger A."/>
            <person name="Shibata T."/>
            <person name="Feng M."/>
            <person name="Maeda T."/>
            <person name="Schwartz J.A."/>
            <person name="Shigenobu S."/>
            <person name="Lundholm N."/>
            <person name="Nishiyama T."/>
            <person name="Yang H."/>
            <person name="Hasebe M."/>
            <person name="Li S."/>
            <person name="Pierce S.K."/>
            <person name="Wang J."/>
        </authorList>
    </citation>
    <scope>NUCLEOTIDE SEQUENCE [LARGE SCALE GENOMIC DNA]</scope>
    <source>
        <strain evidence="2">EC2010</strain>
        <tissue evidence="2">Whole organism of an adult</tissue>
    </source>
</reference>
<dbReference type="AlphaFoldDB" id="A0A3S1BGF7"/>
<evidence type="ECO:0000313" key="2">
    <source>
        <dbReference type="EMBL" id="RUS80238.1"/>
    </source>
</evidence>